<dbReference type="AlphaFoldDB" id="A0AA36J0V8"/>
<accession>A0AA36J0V8</accession>
<evidence type="ECO:0000313" key="3">
    <source>
        <dbReference type="Proteomes" id="UP001178507"/>
    </source>
</evidence>
<name>A0AA36J0V8_9DINO</name>
<dbReference type="PANTHER" id="PTHR13271">
    <property type="entry name" value="UNCHARACTERIZED PUTATIVE METHYLTRANSFERASE"/>
    <property type="match status" value="1"/>
</dbReference>
<reference evidence="2" key="1">
    <citation type="submission" date="2023-08" db="EMBL/GenBank/DDBJ databases">
        <authorList>
            <person name="Chen Y."/>
            <person name="Shah S."/>
            <person name="Dougan E. K."/>
            <person name="Thang M."/>
            <person name="Chan C."/>
        </authorList>
    </citation>
    <scope>NUCLEOTIDE SEQUENCE</scope>
</reference>
<dbReference type="InterPro" id="IPR001214">
    <property type="entry name" value="SET_dom"/>
</dbReference>
<feature type="domain" description="SET" evidence="1">
    <location>
        <begin position="32"/>
        <end position="197"/>
    </location>
</feature>
<organism evidence="2 3">
    <name type="scientific">Effrenium voratum</name>
    <dbReference type="NCBI Taxonomy" id="2562239"/>
    <lineage>
        <taxon>Eukaryota</taxon>
        <taxon>Sar</taxon>
        <taxon>Alveolata</taxon>
        <taxon>Dinophyceae</taxon>
        <taxon>Suessiales</taxon>
        <taxon>Symbiodiniaceae</taxon>
        <taxon>Effrenium</taxon>
    </lineage>
</organism>
<dbReference type="CDD" id="cd10527">
    <property type="entry name" value="SET_LSMT"/>
    <property type="match status" value="1"/>
</dbReference>
<evidence type="ECO:0000313" key="2">
    <source>
        <dbReference type="EMBL" id="CAJ1396478.1"/>
    </source>
</evidence>
<gene>
    <name evidence="2" type="ORF">EVOR1521_LOCUS20706</name>
</gene>
<dbReference type="InterPro" id="IPR050600">
    <property type="entry name" value="SETD3_SETD6_MTase"/>
</dbReference>
<dbReference type="PANTHER" id="PTHR13271:SF151">
    <property type="entry name" value="SET DOMAIN-CONTAINING PROTEIN 4"/>
    <property type="match status" value="1"/>
</dbReference>
<dbReference type="Proteomes" id="UP001178507">
    <property type="component" value="Unassembled WGS sequence"/>
</dbReference>
<dbReference type="PROSITE" id="PS50280">
    <property type="entry name" value="SET"/>
    <property type="match status" value="1"/>
</dbReference>
<dbReference type="EMBL" id="CAUJNA010003233">
    <property type="protein sequence ID" value="CAJ1396478.1"/>
    <property type="molecule type" value="Genomic_DNA"/>
</dbReference>
<dbReference type="SUPFAM" id="SSF82199">
    <property type="entry name" value="SET domain"/>
    <property type="match status" value="1"/>
</dbReference>
<sequence length="846" mass="92306">MTTSRRSWVAENNYELLSLLKGFFGPGGFIHPRLQVRRSGGRGLVASRPLKSDEVLLQVPLDCLLRHPLPWDQLSWRPAVELNQVNSTLSWQPEEVLALKGTPAHGEARRLRRGLRSLCDRNLGLDCEELRWAAGHFWSRAWQFRGSGSSFRALVPGVDLINFHPDSRNYFRMAGKSIVYIAGQDYAEGEEVLDNYGGKNDTFLLTHYGILHEDPGRSYAHLELPRVSDLRDSMITAVRPDRQLKIWPGGIVDGANLLRLALAPELSAYDAEKLLSRSPPRWGLRGERAVLAWLVASCQQQLDRQNAVVRLGQCWLVETYRARLAGLWHQCAEEAGRRLWLLNETDCGPGSSTEVSRSSTWLPGSGRRYEGSRTGKTWRRAVHFSGQAARCGSACPPWLHRLASSALGALPAPDLLQRRLAGVELPCAVSLSAFRAMLRFVLALELSFAAAGPCTGACPKLSDGLYCPVNDVTEHADVNRDVKLIKELLSAGDYTAAKDVYTSGNFSSKGLGEMRTLQDLAQKDMTSGGKYTNAFYSGALALYGSINAVWQDPIIACLDNSSFCAGKSDSFRQYIINKGLIGVVTAYVTYEMGAAVWKAEQGELGDAQAAYAWDEAAAFYVGNIAAVIGDGYTGSAPGNLYSPYEFNWKRDSDFPDGISTHMEAIPLLNFGLMNVRGSYNATNLQAAQLAMYKILSIAAIRSAIKYGWKAYGDGTFQEKYLAEGWAYWRSASGYISTVNQTAVEQVDAIFDLSQTNFTADAACKVKTLVESVYADLGITCAMVGKWKDAPAGGCLDSVCQDAMSMSLPVGSTTYADTCEAKEISRAPGASGLALLLLAAVGMAAQG</sequence>
<dbReference type="GO" id="GO:0016279">
    <property type="term" value="F:protein-lysine N-methyltransferase activity"/>
    <property type="evidence" value="ECO:0007669"/>
    <property type="project" value="TreeGrafter"/>
</dbReference>
<dbReference type="Pfam" id="PF07692">
    <property type="entry name" value="Fea1"/>
    <property type="match status" value="1"/>
</dbReference>
<protein>
    <recommendedName>
        <fullName evidence="1">SET domain-containing protein</fullName>
    </recommendedName>
</protein>
<dbReference type="InterPro" id="IPR011643">
    <property type="entry name" value="HCR1"/>
</dbReference>
<keyword evidence="3" id="KW-1185">Reference proteome</keyword>
<comment type="caution">
    <text evidence="2">The sequence shown here is derived from an EMBL/GenBank/DDBJ whole genome shotgun (WGS) entry which is preliminary data.</text>
</comment>
<evidence type="ECO:0000259" key="1">
    <source>
        <dbReference type="PROSITE" id="PS50280"/>
    </source>
</evidence>
<dbReference type="InterPro" id="IPR046341">
    <property type="entry name" value="SET_dom_sf"/>
</dbReference>
<proteinExistence type="predicted"/>
<dbReference type="Gene3D" id="3.90.1410.10">
    <property type="entry name" value="set domain protein methyltransferase, domain 1"/>
    <property type="match status" value="1"/>
</dbReference>